<reference evidence="3" key="1">
    <citation type="journal article" date="2014" name="Int. J. Syst. Evol. Microbiol.">
        <title>Complete genome sequence of Corynebacterium casei LMG S-19264T (=DSM 44701T), isolated from a smear-ripened cheese.</title>
        <authorList>
            <consortium name="US DOE Joint Genome Institute (JGI-PGF)"/>
            <person name="Walter F."/>
            <person name="Albersmeier A."/>
            <person name="Kalinowski J."/>
            <person name="Ruckert C."/>
        </authorList>
    </citation>
    <scope>NUCLEOTIDE SEQUENCE</scope>
    <source>
        <strain evidence="3">NBRC 110023</strain>
    </source>
</reference>
<proteinExistence type="predicted"/>
<dbReference type="GO" id="GO:0006265">
    <property type="term" value="P:DNA topological change"/>
    <property type="evidence" value="ECO:0007669"/>
    <property type="project" value="InterPro"/>
</dbReference>
<dbReference type="Proteomes" id="UP001156601">
    <property type="component" value="Unassembled WGS sequence"/>
</dbReference>
<dbReference type="InterPro" id="IPR013498">
    <property type="entry name" value="Topo_IA_Znf"/>
</dbReference>
<dbReference type="GO" id="GO:0009307">
    <property type="term" value="P:DNA restriction-modification system"/>
    <property type="evidence" value="ECO:0007669"/>
    <property type="project" value="InterPro"/>
</dbReference>
<evidence type="ECO:0000313" key="3">
    <source>
        <dbReference type="EMBL" id="GLR72075.1"/>
    </source>
</evidence>
<keyword evidence="4" id="KW-1185">Reference proteome</keyword>
<evidence type="ECO:0000313" key="4">
    <source>
        <dbReference type="Proteomes" id="UP001156601"/>
    </source>
</evidence>
<dbReference type="InterPro" id="IPR011856">
    <property type="entry name" value="tRNA_endonuc-like_dom_sf"/>
</dbReference>
<dbReference type="GO" id="GO:0003916">
    <property type="term" value="F:DNA topoisomerase activity"/>
    <property type="evidence" value="ECO:0007669"/>
    <property type="project" value="InterPro"/>
</dbReference>
<dbReference type="InterPro" id="IPR052906">
    <property type="entry name" value="Type_IV_Methyl-Rstrct_Enzyme"/>
</dbReference>
<evidence type="ECO:0000259" key="2">
    <source>
        <dbReference type="Pfam" id="PF04471"/>
    </source>
</evidence>
<dbReference type="PANTHER" id="PTHR30015">
    <property type="entry name" value="MRR RESTRICTION SYSTEM PROTEIN"/>
    <property type="match status" value="1"/>
</dbReference>
<feature type="domain" description="Restriction endonuclease type IV Mrr" evidence="2">
    <location>
        <begin position="47"/>
        <end position="158"/>
    </location>
</feature>
<accession>A0AA37T1I3</accession>
<dbReference type="Pfam" id="PF01396">
    <property type="entry name" value="Zn_ribbon_Top1"/>
    <property type="match status" value="1"/>
</dbReference>
<sequence>MLRMFIGAGKHAATWLSLLFLLPTVTSLFRSRKRKNLVEQQKSIATLRETSWNDFEVLVGEVFRRKGYSVQENMSAGADGGIDLLLLKDGEHHVVQCKQWRKSNVGVAIIREMFGVLKASSAKSVYVVSSGHFTKDAIAFAADLPITLISGDELVSLIAEVQTSGECKPVAQTKDIKKCPKCDSDLVKRVAKKGPNTGNEFFGCSSFPKCRYTAAT</sequence>
<gene>
    <name evidence="3" type="ORF">GCM10007852_29830</name>
</gene>
<dbReference type="GO" id="GO:0003677">
    <property type="term" value="F:DNA binding"/>
    <property type="evidence" value="ECO:0007669"/>
    <property type="project" value="InterPro"/>
</dbReference>
<dbReference type="PANTHER" id="PTHR30015:SF7">
    <property type="entry name" value="TYPE IV METHYL-DIRECTED RESTRICTION ENZYME ECOKMRR"/>
    <property type="match status" value="1"/>
</dbReference>
<dbReference type="Gene3D" id="3.30.65.10">
    <property type="entry name" value="Bacterial Topoisomerase I, domain 1"/>
    <property type="match status" value="1"/>
</dbReference>
<protein>
    <submittedName>
        <fullName evidence="3">Membrane protein</fullName>
    </submittedName>
</protein>
<dbReference type="GO" id="GO:0005694">
    <property type="term" value="C:chromosome"/>
    <property type="evidence" value="ECO:0007669"/>
    <property type="project" value="InterPro"/>
</dbReference>
<dbReference type="Pfam" id="PF04471">
    <property type="entry name" value="Mrr_cat"/>
    <property type="match status" value="1"/>
</dbReference>
<reference evidence="3" key="2">
    <citation type="submission" date="2023-01" db="EMBL/GenBank/DDBJ databases">
        <title>Draft genome sequence of Agaribacter marinus strain NBRC 110023.</title>
        <authorList>
            <person name="Sun Q."/>
            <person name="Mori K."/>
        </authorList>
    </citation>
    <scope>NUCLEOTIDE SEQUENCE</scope>
    <source>
        <strain evidence="3">NBRC 110023</strain>
    </source>
</reference>
<dbReference type="GO" id="GO:0015666">
    <property type="term" value="F:restriction endodeoxyribonuclease activity"/>
    <property type="evidence" value="ECO:0007669"/>
    <property type="project" value="TreeGrafter"/>
</dbReference>
<dbReference type="Gene3D" id="3.40.1350.10">
    <property type="match status" value="1"/>
</dbReference>
<dbReference type="InterPro" id="IPR011335">
    <property type="entry name" value="Restrct_endonuc-II-like"/>
</dbReference>
<comment type="caution">
    <text evidence="3">The sequence shown here is derived from an EMBL/GenBank/DDBJ whole genome shotgun (WGS) entry which is preliminary data.</text>
</comment>
<organism evidence="3 4">
    <name type="scientific">Agaribacter marinus</name>
    <dbReference type="NCBI Taxonomy" id="1431249"/>
    <lineage>
        <taxon>Bacteria</taxon>
        <taxon>Pseudomonadati</taxon>
        <taxon>Pseudomonadota</taxon>
        <taxon>Gammaproteobacteria</taxon>
        <taxon>Alteromonadales</taxon>
        <taxon>Alteromonadaceae</taxon>
        <taxon>Agaribacter</taxon>
    </lineage>
</organism>
<evidence type="ECO:0000259" key="1">
    <source>
        <dbReference type="Pfam" id="PF01396"/>
    </source>
</evidence>
<dbReference type="SUPFAM" id="SSF57783">
    <property type="entry name" value="Zinc beta-ribbon"/>
    <property type="match status" value="1"/>
</dbReference>
<dbReference type="InterPro" id="IPR007560">
    <property type="entry name" value="Restrct_endonuc_IV_Mrr"/>
</dbReference>
<feature type="domain" description="DNA topoisomerase type IA zn finger" evidence="1">
    <location>
        <begin position="177"/>
        <end position="214"/>
    </location>
</feature>
<dbReference type="EMBL" id="BSOT01000007">
    <property type="protein sequence ID" value="GLR72075.1"/>
    <property type="molecule type" value="Genomic_DNA"/>
</dbReference>
<dbReference type="AlphaFoldDB" id="A0AA37T1I3"/>
<dbReference type="SUPFAM" id="SSF52980">
    <property type="entry name" value="Restriction endonuclease-like"/>
    <property type="match status" value="1"/>
</dbReference>
<name>A0AA37T1I3_9ALTE</name>